<dbReference type="PANTHER" id="PTHR33747:SF1">
    <property type="entry name" value="ADENYLATE CYCLASE-ASSOCIATED CAP C-TERMINAL DOMAIN-CONTAINING PROTEIN"/>
    <property type="match status" value="1"/>
</dbReference>
<dbReference type="PANTHER" id="PTHR33747">
    <property type="entry name" value="UPF0225 PROTEIN SCO1677"/>
    <property type="match status" value="1"/>
</dbReference>
<organism evidence="2 3">
    <name type="scientific">Methylophaga sulfidovorans</name>
    <dbReference type="NCBI Taxonomy" id="45496"/>
    <lineage>
        <taxon>Bacteria</taxon>
        <taxon>Pseudomonadati</taxon>
        <taxon>Pseudomonadota</taxon>
        <taxon>Gammaproteobacteria</taxon>
        <taxon>Thiotrichales</taxon>
        <taxon>Piscirickettsiaceae</taxon>
        <taxon>Methylophaga</taxon>
    </lineage>
</organism>
<sequence>MNNHLCPCLSQRPYSECCQPLHKKQQRAENAEQLMRSRYSAFYLGEVDYLIATLHPSKRRLDERELLQNTINTTQWLGLKVLDHQQKNELAEVEFVAFYEDSPVGQLHERSRFTCESGEWFYHDGIILPAIKLGRNDPCFCGSGKKLKRCHG</sequence>
<dbReference type="EMBL" id="FOSH01000012">
    <property type="protein sequence ID" value="SFK47601.1"/>
    <property type="molecule type" value="Genomic_DNA"/>
</dbReference>
<gene>
    <name evidence="2" type="ORF">SAMN04488079_11226</name>
</gene>
<dbReference type="STRING" id="45496.SAMN04488079_11226"/>
<name>A0A1I3ZV67_9GAMM</name>
<dbReference type="Pfam" id="PF02810">
    <property type="entry name" value="SEC-C"/>
    <property type="match status" value="1"/>
</dbReference>
<dbReference type="NCBIfam" id="NF002449">
    <property type="entry name" value="PRK01617.1"/>
    <property type="match status" value="1"/>
</dbReference>
<proteinExistence type="predicted"/>
<dbReference type="InterPro" id="IPR048469">
    <property type="entry name" value="YchJ-like_M"/>
</dbReference>
<dbReference type="Pfam" id="PF17775">
    <property type="entry name" value="YchJ_M-like"/>
    <property type="match status" value="1"/>
</dbReference>
<dbReference type="NCBIfam" id="NF002486">
    <property type="entry name" value="PRK01752.1"/>
    <property type="match status" value="1"/>
</dbReference>
<dbReference type="RefSeq" id="WP_091714427.1">
    <property type="nucleotide sequence ID" value="NZ_FOSH01000012.1"/>
</dbReference>
<dbReference type="InterPro" id="IPR032710">
    <property type="entry name" value="NTF2-like_dom_sf"/>
</dbReference>
<evidence type="ECO:0000259" key="1">
    <source>
        <dbReference type="Pfam" id="PF17775"/>
    </source>
</evidence>
<dbReference type="AlphaFoldDB" id="A0A1I3ZV67"/>
<evidence type="ECO:0000313" key="2">
    <source>
        <dbReference type="EMBL" id="SFK47601.1"/>
    </source>
</evidence>
<accession>A0A1I3ZV67</accession>
<evidence type="ECO:0000313" key="3">
    <source>
        <dbReference type="Proteomes" id="UP000198924"/>
    </source>
</evidence>
<dbReference type="Gene3D" id="3.10.450.50">
    <property type="match status" value="1"/>
</dbReference>
<dbReference type="SUPFAM" id="SSF54427">
    <property type="entry name" value="NTF2-like"/>
    <property type="match status" value="1"/>
</dbReference>
<dbReference type="Proteomes" id="UP000198924">
    <property type="component" value="Unassembled WGS sequence"/>
</dbReference>
<reference evidence="3" key="1">
    <citation type="submission" date="2016-10" db="EMBL/GenBank/DDBJ databases">
        <authorList>
            <person name="Varghese N."/>
            <person name="Submissions S."/>
        </authorList>
    </citation>
    <scope>NUCLEOTIDE SEQUENCE [LARGE SCALE GENOMIC DNA]</scope>
    <source>
        <strain evidence="3">DSM 11578</strain>
    </source>
</reference>
<keyword evidence="3" id="KW-1185">Reference proteome</keyword>
<feature type="domain" description="YchJ-like middle NTF2-like" evidence="1">
    <location>
        <begin position="30"/>
        <end position="125"/>
    </location>
</feature>
<protein>
    <submittedName>
        <fullName evidence="2">SEC-C motif-containing protein</fullName>
    </submittedName>
</protein>
<dbReference type="OrthoDB" id="21421at2"/>
<dbReference type="SUPFAM" id="SSF103642">
    <property type="entry name" value="Sec-C motif"/>
    <property type="match status" value="1"/>
</dbReference>
<dbReference type="InterPro" id="IPR004027">
    <property type="entry name" value="SEC_C_motif"/>
</dbReference>